<feature type="chain" id="PRO_5044825829" description="DUF3298 domain-containing protein" evidence="1">
    <location>
        <begin position="22"/>
        <end position="219"/>
    </location>
</feature>
<dbReference type="NCBIfam" id="NF043047">
    <property type="entry name" value="EstaseRv3036c"/>
    <property type="match status" value="1"/>
</dbReference>
<dbReference type="Gene3D" id="3.90.640.20">
    <property type="entry name" value="Heat-shock cognate protein, ATPase"/>
    <property type="match status" value="1"/>
</dbReference>
<dbReference type="InterPro" id="IPR037126">
    <property type="entry name" value="PdaC/RsiV-like_sf"/>
</dbReference>
<evidence type="ECO:0000313" key="4">
    <source>
        <dbReference type="Proteomes" id="UP000092086"/>
    </source>
</evidence>
<dbReference type="Pfam" id="PF11738">
    <property type="entry name" value="DUF3298"/>
    <property type="match status" value="1"/>
</dbReference>
<organism evidence="3 4">
    <name type="scientific">Mycobacterium alsense</name>
    <dbReference type="NCBI Taxonomy" id="324058"/>
    <lineage>
        <taxon>Bacteria</taxon>
        <taxon>Bacillati</taxon>
        <taxon>Actinomycetota</taxon>
        <taxon>Actinomycetes</taxon>
        <taxon>Mycobacteriales</taxon>
        <taxon>Mycobacteriaceae</taxon>
        <taxon>Mycobacterium</taxon>
    </lineage>
</organism>
<keyword evidence="1" id="KW-0732">Signal</keyword>
<proteinExistence type="predicted"/>
<accession>A0ABD6P119</accession>
<protein>
    <recommendedName>
        <fullName evidence="2">DUF3298 domain-containing protein</fullName>
    </recommendedName>
</protein>
<dbReference type="Gene3D" id="3.30.565.40">
    <property type="entry name" value="Fervidobacterium nodosum Rt17-B1 like"/>
    <property type="match status" value="1"/>
</dbReference>
<feature type="signal peptide" evidence="1">
    <location>
        <begin position="1"/>
        <end position="21"/>
    </location>
</feature>
<sequence>MTLAALASLASAAAHGQSACADVGGTVGPDRACHIRSSTAAYDVDISFPVDYPDLQAVTGFVKRGRDEFTGWVARFGPAAARGRPYQYIVTGETYRSRTPSSGTESLVLTIDNDTGLANEGHPNTTFQAFDFDLARRAPITFGTLFRPGTTPLGVLNPTVRRALDAPSAELTENTYRNFAITDDAVIFFFDQNQIVQDNDGPHQVSVPRSDLAALLAYT</sequence>
<dbReference type="Proteomes" id="UP000092086">
    <property type="component" value="Unassembled WGS sequence"/>
</dbReference>
<reference evidence="3 4" key="1">
    <citation type="submission" date="2016-06" db="EMBL/GenBank/DDBJ databases">
        <authorList>
            <person name="Sutton G."/>
            <person name="Brinkac L."/>
            <person name="Sanka R."/>
            <person name="Adams M."/>
            <person name="Lau E."/>
            <person name="Sam S."/>
            <person name="Sreng N."/>
            <person name="Him V."/>
            <person name="Kerleguer A."/>
            <person name="Cheng S."/>
        </authorList>
    </citation>
    <scope>NUCLEOTIDE SEQUENCE [LARGE SCALE GENOMIC DNA]</scope>
    <source>
        <strain evidence="3 4">E2978</strain>
    </source>
</reference>
<comment type="caution">
    <text evidence="3">The sequence shown here is derived from an EMBL/GenBank/DDBJ whole genome shotgun (WGS) entry which is preliminary data.</text>
</comment>
<evidence type="ECO:0000313" key="3">
    <source>
        <dbReference type="EMBL" id="OBG39004.1"/>
    </source>
</evidence>
<dbReference type="EMBL" id="LZIT01000136">
    <property type="protein sequence ID" value="OBG39004.1"/>
    <property type="molecule type" value="Genomic_DNA"/>
</dbReference>
<gene>
    <name evidence="3" type="ORF">A5672_15655</name>
</gene>
<dbReference type="InterPro" id="IPR053421">
    <property type="entry name" value="Esterase_Immunogenic_RsiV"/>
</dbReference>
<feature type="domain" description="DUF3298" evidence="2">
    <location>
        <begin position="145"/>
        <end position="210"/>
    </location>
</feature>
<name>A0ABD6P119_9MYCO</name>
<evidence type="ECO:0000259" key="2">
    <source>
        <dbReference type="Pfam" id="PF11738"/>
    </source>
</evidence>
<evidence type="ECO:0000256" key="1">
    <source>
        <dbReference type="SAM" id="SignalP"/>
    </source>
</evidence>
<dbReference type="AlphaFoldDB" id="A0ABD6P119"/>
<dbReference type="InterPro" id="IPR021729">
    <property type="entry name" value="DUF3298"/>
</dbReference>